<evidence type="ECO:0000256" key="3">
    <source>
        <dbReference type="ARBA" id="ARBA00023082"/>
    </source>
</evidence>
<reference evidence="8 9" key="1">
    <citation type="submission" date="2013-05" db="EMBL/GenBank/DDBJ databases">
        <title>Genome sequence of Streptomyces sparsogenes DSM 40356.</title>
        <authorList>
            <person name="Coyne S."/>
            <person name="Seebeck F.P."/>
        </authorList>
    </citation>
    <scope>NUCLEOTIDE SEQUENCE [LARGE SCALE GENOMIC DNA]</scope>
    <source>
        <strain evidence="8 9">DSM 40356</strain>
    </source>
</reference>
<keyword evidence="4" id="KW-0238">DNA-binding</keyword>
<dbReference type="NCBIfam" id="TIGR02983">
    <property type="entry name" value="SigE-fam_strep"/>
    <property type="match status" value="1"/>
</dbReference>
<name>A0A1R1SI36_9ACTN</name>
<evidence type="ECO:0000259" key="6">
    <source>
        <dbReference type="Pfam" id="PF04542"/>
    </source>
</evidence>
<keyword evidence="3" id="KW-0731">Sigma factor</keyword>
<dbReference type="EMBL" id="ASQP01000257">
    <property type="protein sequence ID" value="OMI37952.1"/>
    <property type="molecule type" value="Genomic_DNA"/>
</dbReference>
<dbReference type="PANTHER" id="PTHR43133:SF50">
    <property type="entry name" value="ECF RNA POLYMERASE SIGMA FACTOR SIGM"/>
    <property type="match status" value="1"/>
</dbReference>
<dbReference type="SUPFAM" id="SSF88946">
    <property type="entry name" value="Sigma2 domain of RNA polymerase sigma factors"/>
    <property type="match status" value="1"/>
</dbReference>
<evidence type="ECO:0000256" key="4">
    <source>
        <dbReference type="ARBA" id="ARBA00023125"/>
    </source>
</evidence>
<dbReference type="Pfam" id="PF04542">
    <property type="entry name" value="Sigma70_r2"/>
    <property type="match status" value="1"/>
</dbReference>
<dbReference type="InterPro" id="IPR013324">
    <property type="entry name" value="RNA_pol_sigma_r3/r4-like"/>
</dbReference>
<dbReference type="InterPro" id="IPR014325">
    <property type="entry name" value="RNA_pol_sigma-E_actinobac"/>
</dbReference>
<proteinExistence type="inferred from homology"/>
<dbReference type="Gene3D" id="1.10.10.10">
    <property type="entry name" value="Winged helix-like DNA-binding domain superfamily/Winged helix DNA-binding domain"/>
    <property type="match status" value="1"/>
</dbReference>
<evidence type="ECO:0000313" key="8">
    <source>
        <dbReference type="EMBL" id="OMI37952.1"/>
    </source>
</evidence>
<keyword evidence="9" id="KW-1185">Reference proteome</keyword>
<dbReference type="AlphaFoldDB" id="A0A1R1SI36"/>
<evidence type="ECO:0000256" key="5">
    <source>
        <dbReference type="ARBA" id="ARBA00023163"/>
    </source>
</evidence>
<comment type="caution">
    <text evidence="8">The sequence shown here is derived from an EMBL/GenBank/DDBJ whole genome shotgun (WGS) entry which is preliminary data.</text>
</comment>
<sequence>MGDTTADRDEEFREFVAARWPRLLRTAYLLCGEQHTAEDLVQSALVRVYVAWRRVRAADEPDAYVRRVLVNEHARRHRRKLKELLTLSQDHADGSQTPDRDRISLADDREMLRHALAQLPPRQRQAVVLRYWEDLSESQVAVAMGCSVGTVKSQAAKGLAKLRAALAREDVTAGHGEVR</sequence>
<gene>
    <name evidence="8" type="ORF">SPAR_18503</name>
</gene>
<evidence type="ECO:0000256" key="2">
    <source>
        <dbReference type="ARBA" id="ARBA00023015"/>
    </source>
</evidence>
<dbReference type="GO" id="GO:0006352">
    <property type="term" value="P:DNA-templated transcription initiation"/>
    <property type="evidence" value="ECO:0007669"/>
    <property type="project" value="InterPro"/>
</dbReference>
<dbReference type="PANTHER" id="PTHR43133">
    <property type="entry name" value="RNA POLYMERASE ECF-TYPE SIGMA FACTO"/>
    <property type="match status" value="1"/>
</dbReference>
<evidence type="ECO:0000256" key="1">
    <source>
        <dbReference type="ARBA" id="ARBA00010641"/>
    </source>
</evidence>
<dbReference type="CDD" id="cd06171">
    <property type="entry name" value="Sigma70_r4"/>
    <property type="match status" value="1"/>
</dbReference>
<dbReference type="RefSeq" id="WP_065958780.1">
    <property type="nucleotide sequence ID" value="NZ_ASQP01000257.1"/>
</dbReference>
<comment type="similarity">
    <text evidence="1">Belongs to the sigma-70 factor family. ECF subfamily.</text>
</comment>
<organism evidence="8 9">
    <name type="scientific">Streptomyces sparsogenes DSM 40356</name>
    <dbReference type="NCBI Taxonomy" id="1331668"/>
    <lineage>
        <taxon>Bacteria</taxon>
        <taxon>Bacillati</taxon>
        <taxon>Actinomycetota</taxon>
        <taxon>Actinomycetes</taxon>
        <taxon>Kitasatosporales</taxon>
        <taxon>Streptomycetaceae</taxon>
        <taxon>Streptomyces</taxon>
    </lineage>
</organism>
<dbReference type="InterPro" id="IPR036388">
    <property type="entry name" value="WH-like_DNA-bd_sf"/>
</dbReference>
<dbReference type="STRING" id="67365.GCA_001704635_03702"/>
<dbReference type="Pfam" id="PF08281">
    <property type="entry name" value="Sigma70_r4_2"/>
    <property type="match status" value="1"/>
</dbReference>
<dbReference type="GO" id="GO:0016987">
    <property type="term" value="F:sigma factor activity"/>
    <property type="evidence" value="ECO:0007669"/>
    <property type="project" value="UniProtKB-KW"/>
</dbReference>
<dbReference type="InterPro" id="IPR013249">
    <property type="entry name" value="RNA_pol_sigma70_r4_t2"/>
</dbReference>
<feature type="domain" description="RNA polymerase sigma factor 70 region 4 type 2" evidence="7">
    <location>
        <begin position="109"/>
        <end position="162"/>
    </location>
</feature>
<dbReference type="Proteomes" id="UP000186168">
    <property type="component" value="Unassembled WGS sequence"/>
</dbReference>
<dbReference type="InterPro" id="IPR007627">
    <property type="entry name" value="RNA_pol_sigma70_r2"/>
</dbReference>
<evidence type="ECO:0000259" key="7">
    <source>
        <dbReference type="Pfam" id="PF08281"/>
    </source>
</evidence>
<evidence type="ECO:0000313" key="9">
    <source>
        <dbReference type="Proteomes" id="UP000186168"/>
    </source>
</evidence>
<dbReference type="InterPro" id="IPR014284">
    <property type="entry name" value="RNA_pol_sigma-70_dom"/>
</dbReference>
<accession>A0A1R1SI36</accession>
<dbReference type="SUPFAM" id="SSF88659">
    <property type="entry name" value="Sigma3 and sigma4 domains of RNA polymerase sigma factors"/>
    <property type="match status" value="1"/>
</dbReference>
<dbReference type="NCBIfam" id="TIGR02937">
    <property type="entry name" value="sigma70-ECF"/>
    <property type="match status" value="1"/>
</dbReference>
<protein>
    <submittedName>
        <fullName evidence="8">Putative sigma factor</fullName>
    </submittedName>
</protein>
<dbReference type="Gene3D" id="1.10.1740.10">
    <property type="match status" value="1"/>
</dbReference>
<dbReference type="GO" id="GO:0003677">
    <property type="term" value="F:DNA binding"/>
    <property type="evidence" value="ECO:0007669"/>
    <property type="project" value="UniProtKB-KW"/>
</dbReference>
<keyword evidence="2" id="KW-0805">Transcription regulation</keyword>
<dbReference type="GeneID" id="96741888"/>
<dbReference type="InterPro" id="IPR013325">
    <property type="entry name" value="RNA_pol_sigma_r2"/>
</dbReference>
<dbReference type="InterPro" id="IPR039425">
    <property type="entry name" value="RNA_pol_sigma-70-like"/>
</dbReference>
<keyword evidence="5" id="KW-0804">Transcription</keyword>
<feature type="domain" description="RNA polymerase sigma-70 region 2" evidence="6">
    <location>
        <begin position="21"/>
        <end position="80"/>
    </location>
</feature>